<dbReference type="PANTHER" id="PTHR30160">
    <property type="entry name" value="TETRAACYLDISACCHARIDE 4'-KINASE-RELATED"/>
    <property type="match status" value="1"/>
</dbReference>
<dbReference type="RefSeq" id="WP_133234343.1">
    <property type="nucleotide sequence ID" value="NZ_SOZE01000026.1"/>
</dbReference>
<protein>
    <submittedName>
        <fullName evidence="3">Lipopolysaccharide heptosyltransferase family protein</fullName>
    </submittedName>
</protein>
<dbReference type="InterPro" id="IPR051199">
    <property type="entry name" value="LPS_LOS_Heptosyltrfase"/>
</dbReference>
<dbReference type="AlphaFoldDB" id="A0A4Y8S852"/>
<dbReference type="Pfam" id="PF01075">
    <property type="entry name" value="Glyco_transf_9"/>
    <property type="match status" value="1"/>
</dbReference>
<dbReference type="InterPro" id="IPR002201">
    <property type="entry name" value="Glyco_trans_9"/>
</dbReference>
<dbReference type="GO" id="GO:0005829">
    <property type="term" value="C:cytosol"/>
    <property type="evidence" value="ECO:0007669"/>
    <property type="project" value="TreeGrafter"/>
</dbReference>
<sequence>MKYLLISRTDAIGDVILTLPMAAYLKELYPQAKVSFLGRAYTGPVIRCNTFVDEFIDYTALLQLTDKEQQAFLRDKHIDAIIHVFPNKHVAALAKQAGIGMRIGTTNRIFHWHTCNKLVRLSRKKSNLHEAQLNLSLLRPLGFTQVPTLAQIISLNNFTPTIALPTRLQNLLAKDKLNLILHPKSHGSAMEWGLDKFKALAEALDADQFNIFITGSDKEQALLAPWIKTLPANVNDVTGQMTLDELIAFIAAADGLIAASTGPLHIAAASGVRAMGLYPGVRPMKAQRWGPLGKQAEYLESAGAGLEYITVDAVAAKISRWI</sequence>
<keyword evidence="4" id="KW-1185">Reference proteome</keyword>
<keyword evidence="2 3" id="KW-0808">Transferase</keyword>
<evidence type="ECO:0000313" key="4">
    <source>
        <dbReference type="Proteomes" id="UP000297540"/>
    </source>
</evidence>
<organism evidence="3 4">
    <name type="scientific">Mucilaginibacter psychrotolerans</name>
    <dbReference type="NCBI Taxonomy" id="1524096"/>
    <lineage>
        <taxon>Bacteria</taxon>
        <taxon>Pseudomonadati</taxon>
        <taxon>Bacteroidota</taxon>
        <taxon>Sphingobacteriia</taxon>
        <taxon>Sphingobacteriales</taxon>
        <taxon>Sphingobacteriaceae</taxon>
        <taxon>Mucilaginibacter</taxon>
    </lineage>
</organism>
<proteinExistence type="predicted"/>
<evidence type="ECO:0000313" key="3">
    <source>
        <dbReference type="EMBL" id="TFF34821.1"/>
    </source>
</evidence>
<dbReference type="GO" id="GO:0008713">
    <property type="term" value="F:ADP-heptose-lipopolysaccharide heptosyltransferase activity"/>
    <property type="evidence" value="ECO:0007669"/>
    <property type="project" value="TreeGrafter"/>
</dbReference>
<keyword evidence="1" id="KW-0328">Glycosyltransferase</keyword>
<dbReference type="CDD" id="cd03789">
    <property type="entry name" value="GT9_LPS_heptosyltransferase"/>
    <property type="match status" value="1"/>
</dbReference>
<name>A0A4Y8S852_9SPHI</name>
<evidence type="ECO:0000256" key="1">
    <source>
        <dbReference type="ARBA" id="ARBA00022676"/>
    </source>
</evidence>
<dbReference type="GO" id="GO:0009244">
    <property type="term" value="P:lipopolysaccharide core region biosynthetic process"/>
    <property type="evidence" value="ECO:0007669"/>
    <property type="project" value="TreeGrafter"/>
</dbReference>
<reference evidence="3 4" key="1">
    <citation type="journal article" date="2017" name="Int. J. Syst. Evol. Microbiol.">
        <title>Mucilaginibacterpsychrotolerans sp. nov., isolated from peatlands.</title>
        <authorList>
            <person name="Deng Y."/>
            <person name="Shen L."/>
            <person name="Xu B."/>
            <person name="Liu Y."/>
            <person name="Gu Z."/>
            <person name="Liu H."/>
            <person name="Zhou Y."/>
        </authorList>
    </citation>
    <scope>NUCLEOTIDE SEQUENCE [LARGE SCALE GENOMIC DNA]</scope>
    <source>
        <strain evidence="3 4">NH7-4</strain>
    </source>
</reference>
<dbReference type="Proteomes" id="UP000297540">
    <property type="component" value="Unassembled WGS sequence"/>
</dbReference>
<dbReference type="PANTHER" id="PTHR30160:SF15">
    <property type="entry name" value="GLYCOSYLTRANSFERASE HI_0523-RELATED"/>
    <property type="match status" value="1"/>
</dbReference>
<dbReference type="SUPFAM" id="SSF53756">
    <property type="entry name" value="UDP-Glycosyltransferase/glycogen phosphorylase"/>
    <property type="match status" value="1"/>
</dbReference>
<dbReference type="EMBL" id="SOZE01000026">
    <property type="protein sequence ID" value="TFF34821.1"/>
    <property type="molecule type" value="Genomic_DNA"/>
</dbReference>
<accession>A0A4Y8S852</accession>
<comment type="caution">
    <text evidence="3">The sequence shown here is derived from an EMBL/GenBank/DDBJ whole genome shotgun (WGS) entry which is preliminary data.</text>
</comment>
<evidence type="ECO:0000256" key="2">
    <source>
        <dbReference type="ARBA" id="ARBA00022679"/>
    </source>
</evidence>
<dbReference type="Gene3D" id="3.40.50.2000">
    <property type="entry name" value="Glycogen Phosphorylase B"/>
    <property type="match status" value="2"/>
</dbReference>
<dbReference type="OrthoDB" id="9797795at2"/>
<gene>
    <name evidence="3" type="ORF">E2R66_20780</name>
</gene>